<evidence type="ECO:0000256" key="4">
    <source>
        <dbReference type="ARBA" id="ARBA00022741"/>
    </source>
</evidence>
<keyword evidence="8" id="KW-0812">Transmembrane</keyword>
<feature type="transmembrane region" description="Helical" evidence="8">
    <location>
        <begin position="12"/>
        <end position="29"/>
    </location>
</feature>
<sequence length="457" mass="52134">MDFKNFKVSIALRVGFVLLTCILLVNSFYSDSYNLTRLLLLIALVVQGYSLVKYLDKSNVEFANFLDSIKYDDFTQTYTTKRTGTSQDLLYDRFNLVIKKFREIRAEKEAQYQYLRTIVQHVGIGIITFNKKGQIQIINAAAKSLLDIENISSVEDLADLNPELVSSLKDLQTGGRDLIKIDRKGEEVQLSIYAIQLVRREEEFKLVSIQNIKSELDEKEMDAWQNLIRVLTHEIMNSVTPISSLAATVESNLEDVVDDDFNIKNISKEDIEDFHMAVQTIHKRSESLIKFVSDFRNLTRIPIPNKTKICLEELFNTTLTLLRHDIQVHEIHVNLEIEPKDICIEADREQIDQVIINLLKNAIQALEENPENNKDKVITISAGYDGYQRVFINIKDNGTGIDEDALKKIFIPFFTTKKSGSGIGLSLSKQIIRKHNGSISVTSVIDEGTEFSLVFNN</sequence>
<dbReference type="InterPro" id="IPR035965">
    <property type="entry name" value="PAS-like_dom_sf"/>
</dbReference>
<evidence type="ECO:0000313" key="11">
    <source>
        <dbReference type="Proteomes" id="UP001300692"/>
    </source>
</evidence>
<organism evidence="10 11">
    <name type="scientific">Reichenbachiella ulvae</name>
    <dbReference type="NCBI Taxonomy" id="2980104"/>
    <lineage>
        <taxon>Bacteria</taxon>
        <taxon>Pseudomonadati</taxon>
        <taxon>Bacteroidota</taxon>
        <taxon>Cytophagia</taxon>
        <taxon>Cytophagales</taxon>
        <taxon>Reichenbachiellaceae</taxon>
        <taxon>Reichenbachiella</taxon>
    </lineage>
</organism>
<feature type="domain" description="Histidine kinase" evidence="9">
    <location>
        <begin position="230"/>
        <end position="457"/>
    </location>
</feature>
<evidence type="ECO:0000256" key="8">
    <source>
        <dbReference type="SAM" id="Phobius"/>
    </source>
</evidence>
<evidence type="ECO:0000256" key="7">
    <source>
        <dbReference type="ARBA" id="ARBA00023012"/>
    </source>
</evidence>
<dbReference type="InterPro" id="IPR004358">
    <property type="entry name" value="Sig_transdc_His_kin-like_C"/>
</dbReference>
<keyword evidence="8" id="KW-0472">Membrane</keyword>
<proteinExistence type="predicted"/>
<reference evidence="10 11" key="1">
    <citation type="submission" date="2022-10" db="EMBL/GenBank/DDBJ databases">
        <title>Comparative genomics and taxonomic characterization of three novel marine species of genus Reichenbachiella exhibiting antioxidant and polysaccharide degradation activities.</title>
        <authorList>
            <person name="Muhammad N."/>
            <person name="Lee Y.-J."/>
            <person name="Ko J."/>
            <person name="Kim S.-G."/>
        </authorList>
    </citation>
    <scope>NUCLEOTIDE SEQUENCE [LARGE SCALE GENOMIC DNA]</scope>
    <source>
        <strain evidence="10 11">ABR2-5</strain>
    </source>
</reference>
<keyword evidence="5" id="KW-0418">Kinase</keyword>
<evidence type="ECO:0000256" key="5">
    <source>
        <dbReference type="ARBA" id="ARBA00022777"/>
    </source>
</evidence>
<dbReference type="InterPro" id="IPR003594">
    <property type="entry name" value="HATPase_dom"/>
</dbReference>
<dbReference type="GO" id="GO:0005524">
    <property type="term" value="F:ATP binding"/>
    <property type="evidence" value="ECO:0007669"/>
    <property type="project" value="UniProtKB-KW"/>
</dbReference>
<name>A0ABT3D0A7_9BACT</name>
<dbReference type="PANTHER" id="PTHR43065">
    <property type="entry name" value="SENSOR HISTIDINE KINASE"/>
    <property type="match status" value="1"/>
</dbReference>
<evidence type="ECO:0000256" key="6">
    <source>
        <dbReference type="ARBA" id="ARBA00022840"/>
    </source>
</evidence>
<keyword evidence="7" id="KW-0902">Two-component regulatory system</keyword>
<comment type="caution">
    <text evidence="10">The sequence shown here is derived from an EMBL/GenBank/DDBJ whole genome shotgun (WGS) entry which is preliminary data.</text>
</comment>
<evidence type="ECO:0000256" key="2">
    <source>
        <dbReference type="ARBA" id="ARBA00012438"/>
    </source>
</evidence>
<dbReference type="InterPro" id="IPR005467">
    <property type="entry name" value="His_kinase_dom"/>
</dbReference>
<comment type="catalytic activity">
    <reaction evidence="1">
        <text>ATP + protein L-histidine = ADP + protein N-phospho-L-histidine.</text>
        <dbReference type="EC" id="2.7.13.3"/>
    </reaction>
</comment>
<dbReference type="Gene3D" id="3.30.450.20">
    <property type="entry name" value="PAS domain"/>
    <property type="match status" value="1"/>
</dbReference>
<keyword evidence="3" id="KW-0808">Transferase</keyword>
<dbReference type="SMART" id="SM00387">
    <property type="entry name" value="HATPase_c"/>
    <property type="match status" value="1"/>
</dbReference>
<dbReference type="EC" id="2.7.13.3" evidence="2"/>
<dbReference type="PANTHER" id="PTHR43065:SF46">
    <property type="entry name" value="C4-DICARBOXYLATE TRANSPORT SENSOR PROTEIN DCTB"/>
    <property type="match status" value="1"/>
</dbReference>
<dbReference type="SUPFAM" id="SSF55785">
    <property type="entry name" value="PYP-like sensor domain (PAS domain)"/>
    <property type="match status" value="1"/>
</dbReference>
<keyword evidence="6 10" id="KW-0067">ATP-binding</keyword>
<evidence type="ECO:0000256" key="1">
    <source>
        <dbReference type="ARBA" id="ARBA00000085"/>
    </source>
</evidence>
<protein>
    <recommendedName>
        <fullName evidence="2">histidine kinase</fullName>
        <ecNumber evidence="2">2.7.13.3</ecNumber>
    </recommendedName>
</protein>
<dbReference type="InterPro" id="IPR036890">
    <property type="entry name" value="HATPase_C_sf"/>
</dbReference>
<gene>
    <name evidence="10" type="ORF">N7U62_21465</name>
</gene>
<evidence type="ECO:0000256" key="3">
    <source>
        <dbReference type="ARBA" id="ARBA00022679"/>
    </source>
</evidence>
<dbReference type="Proteomes" id="UP001300692">
    <property type="component" value="Unassembled WGS sequence"/>
</dbReference>
<keyword evidence="4" id="KW-0547">Nucleotide-binding</keyword>
<keyword evidence="11" id="KW-1185">Reference proteome</keyword>
<dbReference type="RefSeq" id="WP_264140172.1">
    <property type="nucleotide sequence ID" value="NZ_JAOYOD010000001.1"/>
</dbReference>
<evidence type="ECO:0000259" key="9">
    <source>
        <dbReference type="PROSITE" id="PS50109"/>
    </source>
</evidence>
<dbReference type="PRINTS" id="PR00344">
    <property type="entry name" value="BCTRLSENSOR"/>
</dbReference>
<dbReference type="Gene3D" id="3.30.565.10">
    <property type="entry name" value="Histidine kinase-like ATPase, C-terminal domain"/>
    <property type="match status" value="1"/>
</dbReference>
<dbReference type="SUPFAM" id="SSF55874">
    <property type="entry name" value="ATPase domain of HSP90 chaperone/DNA topoisomerase II/histidine kinase"/>
    <property type="match status" value="1"/>
</dbReference>
<evidence type="ECO:0000313" key="10">
    <source>
        <dbReference type="EMBL" id="MCV9389249.1"/>
    </source>
</evidence>
<dbReference type="PROSITE" id="PS50109">
    <property type="entry name" value="HIS_KIN"/>
    <property type="match status" value="1"/>
</dbReference>
<accession>A0ABT3D0A7</accession>
<dbReference type="EMBL" id="JAOYOD010000001">
    <property type="protein sequence ID" value="MCV9389249.1"/>
    <property type="molecule type" value="Genomic_DNA"/>
</dbReference>
<feature type="transmembrane region" description="Helical" evidence="8">
    <location>
        <begin position="35"/>
        <end position="52"/>
    </location>
</feature>
<keyword evidence="8" id="KW-1133">Transmembrane helix</keyword>
<dbReference type="Pfam" id="PF02518">
    <property type="entry name" value="HATPase_c"/>
    <property type="match status" value="1"/>
</dbReference>